<protein>
    <recommendedName>
        <fullName evidence="2">Phosphoribosyltransferase domain-containing protein</fullName>
    </recommendedName>
</protein>
<gene>
    <name evidence="3" type="ORF">IV49_GL001524</name>
</gene>
<dbReference type="Gene3D" id="3.40.50.2020">
    <property type="match status" value="1"/>
</dbReference>
<name>A0A0R2HCU1_9FIRM</name>
<dbReference type="InterPro" id="IPR051910">
    <property type="entry name" value="ComF/GntX_DNA_util-trans"/>
</dbReference>
<proteinExistence type="inferred from homology"/>
<comment type="similarity">
    <text evidence="1">Belongs to the ComF/GntX family.</text>
</comment>
<accession>A0A0R2HCU1</accession>
<dbReference type="RefSeq" id="WP_031589770.1">
    <property type="nucleotide sequence ID" value="NZ_JNKN01000044.1"/>
</dbReference>
<dbReference type="AlphaFoldDB" id="A0A0R2HCU1"/>
<dbReference type="InterPro" id="IPR000836">
    <property type="entry name" value="PRTase_dom"/>
</dbReference>
<sequence length="216" mass="25282">MHQDDRKAKSHVCLICHRDLRYELSIRRLIKEEQICSSCLSQFEIMDSSSLFLGYHLHVLYYYNTFFKSLLFSYKGQYDYVLKEAFLLPFIESIKKKYEQYMVVCVPSNHATNLKRGFAPVASIAMTFSHHVFQGLYKKEDYKQTDHSFKEREGVKNVIMLKGGEFLRGKKLLLFDDVMTSGETMKRCVSLCAAYDPACIEILVLSSRYDWKGRDV</sequence>
<dbReference type="InterPro" id="IPR029057">
    <property type="entry name" value="PRTase-like"/>
</dbReference>
<dbReference type="PANTHER" id="PTHR47505:SF1">
    <property type="entry name" value="DNA UTILIZATION PROTEIN YHGH"/>
    <property type="match status" value="1"/>
</dbReference>
<comment type="caution">
    <text evidence="3">The sequence shown here is derived from an EMBL/GenBank/DDBJ whole genome shotgun (WGS) entry which is preliminary data.</text>
</comment>
<organism evidence="3 4">
    <name type="scientific">Kandleria vitulina DSM 20405</name>
    <dbReference type="NCBI Taxonomy" id="1410657"/>
    <lineage>
        <taxon>Bacteria</taxon>
        <taxon>Bacillati</taxon>
        <taxon>Bacillota</taxon>
        <taxon>Erysipelotrichia</taxon>
        <taxon>Erysipelotrichales</taxon>
        <taxon>Coprobacillaceae</taxon>
        <taxon>Kandleria</taxon>
    </lineage>
</organism>
<reference evidence="3 4" key="1">
    <citation type="journal article" date="2015" name="Genome Announc.">
        <title>Expanding the biotechnology potential of lactobacilli through comparative genomics of 213 strains and associated genera.</title>
        <authorList>
            <person name="Sun Z."/>
            <person name="Harris H.M."/>
            <person name="McCann A."/>
            <person name="Guo C."/>
            <person name="Argimon S."/>
            <person name="Zhang W."/>
            <person name="Yang X."/>
            <person name="Jeffery I.B."/>
            <person name="Cooney J.C."/>
            <person name="Kagawa T.F."/>
            <person name="Liu W."/>
            <person name="Song Y."/>
            <person name="Salvetti E."/>
            <person name="Wrobel A."/>
            <person name="Rasinkangas P."/>
            <person name="Parkhill J."/>
            <person name="Rea M.C."/>
            <person name="O'Sullivan O."/>
            <person name="Ritari J."/>
            <person name="Douillard F.P."/>
            <person name="Paul Ross R."/>
            <person name="Yang R."/>
            <person name="Briner A.E."/>
            <person name="Felis G.E."/>
            <person name="de Vos W.M."/>
            <person name="Barrangou R."/>
            <person name="Klaenhammer T.R."/>
            <person name="Caufield P.W."/>
            <person name="Cui Y."/>
            <person name="Zhang H."/>
            <person name="O'Toole P.W."/>
        </authorList>
    </citation>
    <scope>NUCLEOTIDE SEQUENCE [LARGE SCALE GENOMIC DNA]</scope>
    <source>
        <strain evidence="3 4">DSM 20405</strain>
    </source>
</reference>
<evidence type="ECO:0000256" key="1">
    <source>
        <dbReference type="ARBA" id="ARBA00008007"/>
    </source>
</evidence>
<dbReference type="EMBL" id="JQBL01000043">
    <property type="protein sequence ID" value="KRN47482.1"/>
    <property type="molecule type" value="Genomic_DNA"/>
</dbReference>
<dbReference type="SUPFAM" id="SSF53271">
    <property type="entry name" value="PRTase-like"/>
    <property type="match status" value="1"/>
</dbReference>
<feature type="domain" description="Phosphoribosyltransferase" evidence="2">
    <location>
        <begin position="115"/>
        <end position="206"/>
    </location>
</feature>
<dbReference type="CDD" id="cd06223">
    <property type="entry name" value="PRTases_typeI"/>
    <property type="match status" value="1"/>
</dbReference>
<dbReference type="PANTHER" id="PTHR47505">
    <property type="entry name" value="DNA UTILIZATION PROTEIN YHGH"/>
    <property type="match status" value="1"/>
</dbReference>
<evidence type="ECO:0000313" key="3">
    <source>
        <dbReference type="EMBL" id="KRN47482.1"/>
    </source>
</evidence>
<dbReference type="Pfam" id="PF00156">
    <property type="entry name" value="Pribosyltran"/>
    <property type="match status" value="1"/>
</dbReference>
<evidence type="ECO:0000313" key="4">
    <source>
        <dbReference type="Proteomes" id="UP000051841"/>
    </source>
</evidence>
<evidence type="ECO:0000259" key="2">
    <source>
        <dbReference type="Pfam" id="PF00156"/>
    </source>
</evidence>
<dbReference type="PATRIC" id="fig|1410657.5.peg.1572"/>
<keyword evidence="4" id="KW-1185">Reference proteome</keyword>
<dbReference type="Proteomes" id="UP000051841">
    <property type="component" value="Unassembled WGS sequence"/>
</dbReference>